<reference evidence="1 2" key="1">
    <citation type="submission" date="2022-01" db="EMBL/GenBank/DDBJ databases">
        <title>VMRC isolate genome collection.</title>
        <authorList>
            <person name="France M."/>
            <person name="Rutt L."/>
            <person name="Humphrys M."/>
            <person name="Ravel J."/>
        </authorList>
    </citation>
    <scope>NUCLEOTIDE SEQUENCE [LARGE SCALE GENOMIC DNA]</scope>
    <source>
        <strain evidence="1 2">C0030B4</strain>
    </source>
</reference>
<dbReference type="EMBL" id="JAKHMS010000015">
    <property type="protein sequence ID" value="MCZ3781749.1"/>
    <property type="molecule type" value="Genomic_DNA"/>
</dbReference>
<sequence>MQQQNKRVSKIADIGELNKRIQLMKMMDTGKSIPILAKIFGKTVFLQKYGLKFLPCMAKNITLPFP</sequence>
<evidence type="ECO:0008006" key="3">
    <source>
        <dbReference type="Google" id="ProtNLM"/>
    </source>
</evidence>
<dbReference type="RefSeq" id="WP_225415978.1">
    <property type="nucleotide sequence ID" value="NZ_CAKMAX010000021.1"/>
</dbReference>
<accession>A0ABT4K7Q2</accession>
<gene>
    <name evidence="1" type="ORF">L2504_06345</name>
</gene>
<dbReference type="Proteomes" id="UP001527392">
    <property type="component" value="Unassembled WGS sequence"/>
</dbReference>
<evidence type="ECO:0000313" key="1">
    <source>
        <dbReference type="EMBL" id="MCZ3781749.1"/>
    </source>
</evidence>
<proteinExistence type="predicted"/>
<keyword evidence="2" id="KW-1185">Reference proteome</keyword>
<organism evidence="1 2">
    <name type="scientific">Limosilactobacillus vaginalis</name>
    <dbReference type="NCBI Taxonomy" id="1633"/>
    <lineage>
        <taxon>Bacteria</taxon>
        <taxon>Bacillati</taxon>
        <taxon>Bacillota</taxon>
        <taxon>Bacilli</taxon>
        <taxon>Lactobacillales</taxon>
        <taxon>Lactobacillaceae</taxon>
        <taxon>Limosilactobacillus</taxon>
    </lineage>
</organism>
<comment type="caution">
    <text evidence="1">The sequence shown here is derived from an EMBL/GenBank/DDBJ whole genome shotgun (WGS) entry which is preliminary data.</text>
</comment>
<evidence type="ECO:0000313" key="2">
    <source>
        <dbReference type="Proteomes" id="UP001527392"/>
    </source>
</evidence>
<name>A0ABT4K7Q2_9LACO</name>
<protein>
    <recommendedName>
        <fullName evidence="3">Transposase</fullName>
    </recommendedName>
</protein>